<proteinExistence type="inferred from homology"/>
<keyword evidence="11" id="KW-0443">Lipid metabolism</keyword>
<dbReference type="InterPro" id="IPR001171">
    <property type="entry name" value="ERG24_DHCR-like"/>
</dbReference>
<evidence type="ECO:0000313" key="20">
    <source>
        <dbReference type="EMBL" id="AKF09141.1"/>
    </source>
</evidence>
<evidence type="ECO:0000256" key="11">
    <source>
        <dbReference type="ARBA" id="ARBA00023098"/>
    </source>
</evidence>
<keyword evidence="13" id="KW-1207">Sterol metabolism</keyword>
<dbReference type="OrthoDB" id="9779233at2"/>
<evidence type="ECO:0000256" key="1">
    <source>
        <dbReference type="ARBA" id="ARBA00004141"/>
    </source>
</evidence>
<dbReference type="KEGG" id="samy:DB32_006290"/>
<evidence type="ECO:0000313" key="21">
    <source>
        <dbReference type="Proteomes" id="UP000034883"/>
    </source>
</evidence>
<dbReference type="GO" id="GO:0016126">
    <property type="term" value="P:sterol biosynthetic process"/>
    <property type="evidence" value="ECO:0007669"/>
    <property type="project" value="UniProtKB-KW"/>
</dbReference>
<evidence type="ECO:0000256" key="17">
    <source>
        <dbReference type="ARBA" id="ARBA00060577"/>
    </source>
</evidence>
<gene>
    <name evidence="20" type="ORF">DB32_006290</name>
</gene>
<evidence type="ECO:0000256" key="12">
    <source>
        <dbReference type="ARBA" id="ARBA00023136"/>
    </source>
</evidence>
<comment type="subcellular location">
    <subcellularLocation>
        <location evidence="1">Membrane</location>
        <topology evidence="1">Multi-pass membrane protein</topology>
    </subcellularLocation>
</comment>
<keyword evidence="4" id="KW-0444">Lipid biosynthesis</keyword>
<name>A0A0F6YKH1_9BACT</name>
<keyword evidence="5 19" id="KW-0812">Transmembrane</keyword>
<dbReference type="PROSITE" id="PS01018">
    <property type="entry name" value="STEROL_REDUCT_2"/>
    <property type="match status" value="1"/>
</dbReference>
<dbReference type="EC" id="1.3.1.70" evidence="3"/>
<dbReference type="EMBL" id="CP011125">
    <property type="protein sequence ID" value="AKF09141.1"/>
    <property type="molecule type" value="Genomic_DNA"/>
</dbReference>
<comment type="similarity">
    <text evidence="2">Belongs to the ERG4/ERG24 family.</text>
</comment>
<feature type="transmembrane region" description="Helical" evidence="19">
    <location>
        <begin position="331"/>
        <end position="358"/>
    </location>
</feature>
<evidence type="ECO:0000256" key="5">
    <source>
        <dbReference type="ARBA" id="ARBA00022692"/>
    </source>
</evidence>
<reference evidence="20 21" key="1">
    <citation type="submission" date="2015-03" db="EMBL/GenBank/DDBJ databases">
        <title>Genome assembly of Sandaracinus amylolyticus DSM 53668.</title>
        <authorList>
            <person name="Sharma G."/>
            <person name="Subramanian S."/>
        </authorList>
    </citation>
    <scope>NUCLEOTIDE SEQUENCE [LARGE SCALE GENOMIC DNA]</scope>
    <source>
        <strain evidence="20 21">DSM 53668</strain>
    </source>
</reference>
<feature type="transmembrane region" description="Helical" evidence="19">
    <location>
        <begin position="168"/>
        <end position="189"/>
    </location>
</feature>
<feature type="transmembrane region" description="Helical" evidence="19">
    <location>
        <begin position="12"/>
        <end position="34"/>
    </location>
</feature>
<dbReference type="AlphaFoldDB" id="A0A0F6YKH1"/>
<sequence length="391" mass="43963">MHAPLPVSDLGNLLLGAVLALGFVLYLFVGSMIVPGPVRQGVVLSDGSRISYKLNGLALFLITAGLAAVGTWLGFIDLTLLHRHFWGLFVAANVLSFVMTAQLFASGKDKPGAHRHRADPTPRITGVDAHGNATGSAAGTQSALGLIEDLWYGVELNPKWMSLDAKMFSYRPSLIGLALLNMSFAAVQYAKYGELSQAMILYQAFTFVYVFNYFQFEYGMLYTWDIVAERFGFMLVWGDYAFVPFAYSVTGWYLVDETGDLPPWALVALPLMFVLGLWIFRGSNQQKDEFKRDPSVKIWGRPAETIGGKILVSGFWGIGRKLNYTGEILVYWSFVLLAWGESFVPFLLPTWLICLLVHRAWRDDKKCREKYGPLWEQYCKRATFKMIPFVY</sequence>
<accession>A0A0F6YKH1</accession>
<dbReference type="FunFam" id="1.20.120.1630:FF:000011">
    <property type="entry name" value="Delta(14)-sterol reductase"/>
    <property type="match status" value="1"/>
</dbReference>
<dbReference type="GO" id="GO:0016020">
    <property type="term" value="C:membrane"/>
    <property type="evidence" value="ECO:0007669"/>
    <property type="project" value="UniProtKB-SubCell"/>
</dbReference>
<evidence type="ECO:0000256" key="15">
    <source>
        <dbReference type="ARBA" id="ARBA00030165"/>
    </source>
</evidence>
<protein>
    <recommendedName>
        <fullName evidence="18">Delta(14)-sterol reductase</fullName>
        <ecNumber evidence="3">1.3.1.70</ecNumber>
    </recommendedName>
    <alternativeName>
        <fullName evidence="15">C-14 sterol reductase</fullName>
    </alternativeName>
    <alternativeName>
        <fullName evidence="16">Sterol C14-reductase</fullName>
    </alternativeName>
</protein>
<comment type="pathway">
    <text evidence="17">Steroid biosynthesis.</text>
</comment>
<dbReference type="PANTHER" id="PTHR21257:SF52">
    <property type="entry name" value="DELTA(14)-STEROL REDUCTASE TM7SF2"/>
    <property type="match status" value="1"/>
</dbReference>
<keyword evidence="12 19" id="KW-0472">Membrane</keyword>
<dbReference type="Proteomes" id="UP000034883">
    <property type="component" value="Chromosome"/>
</dbReference>
<evidence type="ECO:0000256" key="13">
    <source>
        <dbReference type="ARBA" id="ARBA00023166"/>
    </source>
</evidence>
<evidence type="ECO:0000256" key="18">
    <source>
        <dbReference type="ARBA" id="ARBA00069705"/>
    </source>
</evidence>
<keyword evidence="6" id="KW-0521">NADP</keyword>
<dbReference type="STRING" id="927083.DB32_006290"/>
<keyword evidence="7" id="KW-0752">Steroid biosynthesis</keyword>
<dbReference type="InterPro" id="IPR018083">
    <property type="entry name" value="Sterol_reductase_CS"/>
</dbReference>
<feature type="transmembrane region" description="Helical" evidence="19">
    <location>
        <begin position="54"/>
        <end position="73"/>
    </location>
</feature>
<evidence type="ECO:0000256" key="16">
    <source>
        <dbReference type="ARBA" id="ARBA00031227"/>
    </source>
</evidence>
<dbReference type="RefSeq" id="WP_053236220.1">
    <property type="nucleotide sequence ID" value="NZ_CP011125.1"/>
</dbReference>
<evidence type="ECO:0000256" key="2">
    <source>
        <dbReference type="ARBA" id="ARBA00005402"/>
    </source>
</evidence>
<evidence type="ECO:0000256" key="8">
    <source>
        <dbReference type="ARBA" id="ARBA00022989"/>
    </source>
</evidence>
<keyword evidence="8 19" id="KW-1133">Transmembrane helix</keyword>
<organism evidence="20 21">
    <name type="scientific">Sandaracinus amylolyticus</name>
    <dbReference type="NCBI Taxonomy" id="927083"/>
    <lineage>
        <taxon>Bacteria</taxon>
        <taxon>Pseudomonadati</taxon>
        <taxon>Myxococcota</taxon>
        <taxon>Polyangia</taxon>
        <taxon>Polyangiales</taxon>
        <taxon>Sandaracinaceae</taxon>
        <taxon>Sandaracinus</taxon>
    </lineage>
</organism>
<evidence type="ECO:0000256" key="10">
    <source>
        <dbReference type="ARBA" id="ARBA00023011"/>
    </source>
</evidence>
<evidence type="ECO:0000256" key="7">
    <source>
        <dbReference type="ARBA" id="ARBA00022955"/>
    </source>
</evidence>
<keyword evidence="9" id="KW-0560">Oxidoreductase</keyword>
<evidence type="ECO:0000256" key="19">
    <source>
        <dbReference type="SAM" id="Phobius"/>
    </source>
</evidence>
<evidence type="ECO:0000256" key="3">
    <source>
        <dbReference type="ARBA" id="ARBA00012413"/>
    </source>
</evidence>
<feature type="transmembrane region" description="Helical" evidence="19">
    <location>
        <begin position="85"/>
        <end position="105"/>
    </location>
</feature>
<evidence type="ECO:0000256" key="14">
    <source>
        <dbReference type="ARBA" id="ARBA00023221"/>
    </source>
</evidence>
<dbReference type="Gene3D" id="1.20.120.1630">
    <property type="match status" value="1"/>
</dbReference>
<dbReference type="GO" id="GO:0050613">
    <property type="term" value="F:Delta14-sterol reductase activity"/>
    <property type="evidence" value="ECO:0007669"/>
    <property type="project" value="UniProtKB-EC"/>
</dbReference>
<feature type="transmembrane region" description="Helical" evidence="19">
    <location>
        <begin position="261"/>
        <end position="280"/>
    </location>
</feature>
<evidence type="ECO:0000256" key="6">
    <source>
        <dbReference type="ARBA" id="ARBA00022857"/>
    </source>
</evidence>
<dbReference type="PANTHER" id="PTHR21257">
    <property type="entry name" value="DELTA(14)-STEROL REDUCTASE"/>
    <property type="match status" value="1"/>
</dbReference>
<keyword evidence="10" id="KW-0756">Sterol biosynthesis</keyword>
<evidence type="ECO:0000256" key="9">
    <source>
        <dbReference type="ARBA" id="ARBA00023002"/>
    </source>
</evidence>
<dbReference type="Pfam" id="PF01222">
    <property type="entry name" value="ERG4_ERG24"/>
    <property type="match status" value="1"/>
</dbReference>
<feature type="transmembrane region" description="Helical" evidence="19">
    <location>
        <begin position="195"/>
        <end position="214"/>
    </location>
</feature>
<evidence type="ECO:0000256" key="4">
    <source>
        <dbReference type="ARBA" id="ARBA00022516"/>
    </source>
</evidence>
<feature type="transmembrane region" description="Helical" evidence="19">
    <location>
        <begin position="235"/>
        <end position="255"/>
    </location>
</feature>
<keyword evidence="21" id="KW-1185">Reference proteome</keyword>
<keyword evidence="14" id="KW-0753">Steroid metabolism</keyword>